<dbReference type="GO" id="GO:0016810">
    <property type="term" value="F:hydrolase activity, acting on carbon-nitrogen (but not peptide) bonds"/>
    <property type="evidence" value="ECO:0007669"/>
    <property type="project" value="InterPro"/>
</dbReference>
<accession>A0A9X4QV74</accession>
<name>A0A9X4QV74_9BACL</name>
<proteinExistence type="predicted"/>
<dbReference type="PROSITE" id="PS51677">
    <property type="entry name" value="NODB"/>
    <property type="match status" value="1"/>
</dbReference>
<organism evidence="3 4">
    <name type="scientific">Cohnella rhizosphaerae</name>
    <dbReference type="NCBI Taxonomy" id="1457232"/>
    <lineage>
        <taxon>Bacteria</taxon>
        <taxon>Bacillati</taxon>
        <taxon>Bacillota</taxon>
        <taxon>Bacilli</taxon>
        <taxon>Bacillales</taxon>
        <taxon>Paenibacillaceae</taxon>
        <taxon>Cohnella</taxon>
    </lineage>
</organism>
<dbReference type="RefSeq" id="WP_277535811.1">
    <property type="nucleotide sequence ID" value="NZ_JAPDIA010000008.1"/>
</dbReference>
<comment type="caution">
    <text evidence="3">The sequence shown here is derived from an EMBL/GenBank/DDBJ whole genome shotgun (WGS) entry which is preliminary data.</text>
</comment>
<evidence type="ECO:0000259" key="2">
    <source>
        <dbReference type="PROSITE" id="PS51677"/>
    </source>
</evidence>
<keyword evidence="4" id="KW-1185">Reference proteome</keyword>
<gene>
    <name evidence="3" type="ORF">OMP40_26395</name>
</gene>
<dbReference type="PANTHER" id="PTHR10587">
    <property type="entry name" value="GLYCOSYL TRANSFERASE-RELATED"/>
    <property type="match status" value="1"/>
</dbReference>
<dbReference type="InterPro" id="IPR002509">
    <property type="entry name" value="NODB_dom"/>
</dbReference>
<dbReference type="InterPro" id="IPR011330">
    <property type="entry name" value="Glyco_hydro/deAcase_b/a-brl"/>
</dbReference>
<evidence type="ECO:0000313" key="4">
    <source>
        <dbReference type="Proteomes" id="UP001153404"/>
    </source>
</evidence>
<feature type="region of interest" description="Disordered" evidence="1">
    <location>
        <begin position="244"/>
        <end position="351"/>
    </location>
</feature>
<evidence type="ECO:0000313" key="3">
    <source>
        <dbReference type="EMBL" id="MDG0812470.1"/>
    </source>
</evidence>
<dbReference type="GO" id="GO:0016020">
    <property type="term" value="C:membrane"/>
    <property type="evidence" value="ECO:0007669"/>
    <property type="project" value="TreeGrafter"/>
</dbReference>
<dbReference type="Pfam" id="PF01522">
    <property type="entry name" value="Polysacc_deac_1"/>
    <property type="match status" value="1"/>
</dbReference>
<dbReference type="GO" id="GO:0005975">
    <property type="term" value="P:carbohydrate metabolic process"/>
    <property type="evidence" value="ECO:0007669"/>
    <property type="project" value="InterPro"/>
</dbReference>
<feature type="compositionally biased region" description="Basic and acidic residues" evidence="1">
    <location>
        <begin position="271"/>
        <end position="289"/>
    </location>
</feature>
<protein>
    <submittedName>
        <fullName evidence="3">Polysaccharide deacetylase family protein</fullName>
    </submittedName>
</protein>
<reference evidence="3" key="1">
    <citation type="submission" date="2022-10" db="EMBL/GenBank/DDBJ databases">
        <title>Comparative genomic analysis of Cohnella hashimotonis sp. nov., isolated from the International Space Station.</title>
        <authorList>
            <person name="Simpson A."/>
            <person name="Venkateswaran K."/>
        </authorList>
    </citation>
    <scope>NUCLEOTIDE SEQUENCE</scope>
    <source>
        <strain evidence="3">DSM 28161</strain>
    </source>
</reference>
<sequence>MSKTRWPSAVMLALLVLLLGAGRYGPLRAYVESAKSASGEATYAETGFLGNNERQTAEEAQTTEERALKAWLTAEAKKRAVKPKNAVVDRVWKAMPGYNGKAVDVDATYAKAAAAGWTAASASADPEKIPWVYREIAPQVSLQDLPPSPVYRGNPAKPAVGLMINVAWGNEYLASILNTLDEEHAKATFFLDGSWLSKNEAAAEEIKRRGHEVSNHAYSHKNMSTITDAKQLEEIAKTQTLLKKDAGRRQPPVRPAFRRFRRQNGANRGRARTDDGSVDARYRRLEATARGRRRRQDRGGRRSGNAYFNAPDADDRASAQRHYSRVEGQGARARNRVGGPVRTPVGRFVSG</sequence>
<dbReference type="EMBL" id="JAPDIA010000008">
    <property type="protein sequence ID" value="MDG0812470.1"/>
    <property type="molecule type" value="Genomic_DNA"/>
</dbReference>
<feature type="domain" description="NodB homology" evidence="2">
    <location>
        <begin position="158"/>
        <end position="351"/>
    </location>
</feature>
<dbReference type="SUPFAM" id="SSF88713">
    <property type="entry name" value="Glycoside hydrolase/deacetylase"/>
    <property type="match status" value="1"/>
</dbReference>
<dbReference type="InterPro" id="IPR050248">
    <property type="entry name" value="Polysacc_deacetylase_ArnD"/>
</dbReference>
<evidence type="ECO:0000256" key="1">
    <source>
        <dbReference type="SAM" id="MobiDB-lite"/>
    </source>
</evidence>
<dbReference type="Proteomes" id="UP001153404">
    <property type="component" value="Unassembled WGS sequence"/>
</dbReference>
<dbReference type="AlphaFoldDB" id="A0A9X4QV74"/>
<dbReference type="PANTHER" id="PTHR10587:SF80">
    <property type="entry name" value="CHITOOLIGOSACCHARIDE DEACETYLASE"/>
    <property type="match status" value="1"/>
</dbReference>
<dbReference type="Gene3D" id="3.20.20.370">
    <property type="entry name" value="Glycoside hydrolase/deacetylase"/>
    <property type="match status" value="1"/>
</dbReference>